<organism evidence="2 3">
    <name type="scientific">Clostridium intestinale DSM 6191</name>
    <dbReference type="NCBI Taxonomy" id="1121320"/>
    <lineage>
        <taxon>Bacteria</taxon>
        <taxon>Bacillati</taxon>
        <taxon>Bacillota</taxon>
        <taxon>Clostridia</taxon>
        <taxon>Eubacteriales</taxon>
        <taxon>Clostridiaceae</taxon>
        <taxon>Clostridium</taxon>
    </lineage>
</organism>
<evidence type="ECO:0000313" key="3">
    <source>
        <dbReference type="Proteomes" id="UP000184241"/>
    </source>
</evidence>
<name>A0A1M5ZRJ8_9CLOT</name>
<feature type="compositionally biased region" description="Polar residues" evidence="1">
    <location>
        <begin position="1"/>
        <end position="12"/>
    </location>
</feature>
<feature type="compositionally biased region" description="Low complexity" evidence="1">
    <location>
        <begin position="22"/>
        <end position="39"/>
    </location>
</feature>
<dbReference type="EMBL" id="FQXU01000010">
    <property type="protein sequence ID" value="SHI26844.1"/>
    <property type="molecule type" value="Genomic_DNA"/>
</dbReference>
<accession>A0A1M5ZRJ8</accession>
<dbReference type="Proteomes" id="UP000184241">
    <property type="component" value="Unassembled WGS sequence"/>
</dbReference>
<sequence>MAKNRSINPENQSLKDKSEQSANAINGFNNNGNAGKQAGRINTKGKK</sequence>
<evidence type="ECO:0000313" key="2">
    <source>
        <dbReference type="EMBL" id="SHI26844.1"/>
    </source>
</evidence>
<dbReference type="RefSeq" id="WP_175550918.1">
    <property type="nucleotide sequence ID" value="NZ_FQXU01000010.1"/>
</dbReference>
<feature type="region of interest" description="Disordered" evidence="1">
    <location>
        <begin position="1"/>
        <end position="47"/>
    </location>
</feature>
<dbReference type="AlphaFoldDB" id="A0A1M5ZRJ8"/>
<proteinExistence type="predicted"/>
<reference evidence="2 3" key="1">
    <citation type="submission" date="2016-11" db="EMBL/GenBank/DDBJ databases">
        <authorList>
            <person name="Jaros S."/>
            <person name="Januszkiewicz K."/>
            <person name="Wedrychowicz H."/>
        </authorList>
    </citation>
    <scope>NUCLEOTIDE SEQUENCE [LARGE SCALE GENOMIC DNA]</scope>
    <source>
        <strain evidence="2 3">DSM 6191</strain>
    </source>
</reference>
<gene>
    <name evidence="2" type="ORF">SAMN02745941_03303</name>
</gene>
<protein>
    <submittedName>
        <fullName evidence="2">Uncharacterized protein</fullName>
    </submittedName>
</protein>
<evidence type="ECO:0000256" key="1">
    <source>
        <dbReference type="SAM" id="MobiDB-lite"/>
    </source>
</evidence>